<protein>
    <submittedName>
        <fullName evidence="2">Poly-beta-1,6-N-acetyl-D-glucosamine biosynthesis protein PgaD</fullName>
    </submittedName>
</protein>
<dbReference type="RefSeq" id="WP_109062127.1">
    <property type="nucleotide sequence ID" value="NZ_QETA01000004.1"/>
</dbReference>
<evidence type="ECO:0000256" key="1">
    <source>
        <dbReference type="SAM" id="Phobius"/>
    </source>
</evidence>
<accession>A0A2V1JWI0</accession>
<sequence>MIIASQRNRLAHAIDFVLTLAAWWVLLYLLLHGLIKVSSTGLDSALPRLYLTDWSAAGTLGGYLATGLLNALLLFSWARYNQRRFERAARRGAFKPVRPEELCRKFILTERQYKKLHAARKVVFVHDDRGRIVDMDIQDMTRSGDHENVYSS</sequence>
<dbReference type="GO" id="GO:0043709">
    <property type="term" value="P:cell adhesion involved in single-species biofilm formation"/>
    <property type="evidence" value="ECO:0007669"/>
    <property type="project" value="InterPro"/>
</dbReference>
<dbReference type="InterPro" id="IPR023829">
    <property type="entry name" value="PGA_PgaD"/>
</dbReference>
<feature type="transmembrane region" description="Helical" evidence="1">
    <location>
        <begin position="12"/>
        <end position="35"/>
    </location>
</feature>
<comment type="caution">
    <text evidence="2">The sequence shown here is derived from an EMBL/GenBank/DDBJ whole genome shotgun (WGS) entry which is preliminary data.</text>
</comment>
<keyword evidence="1" id="KW-1133">Transmembrane helix</keyword>
<keyword evidence="3" id="KW-1185">Reference proteome</keyword>
<evidence type="ECO:0000313" key="2">
    <source>
        <dbReference type="EMBL" id="PWF22602.1"/>
    </source>
</evidence>
<organism evidence="2 3">
    <name type="scientific">Corticimicrobacter populi</name>
    <dbReference type="NCBI Taxonomy" id="2175229"/>
    <lineage>
        <taxon>Bacteria</taxon>
        <taxon>Pseudomonadati</taxon>
        <taxon>Pseudomonadota</taxon>
        <taxon>Betaproteobacteria</taxon>
        <taxon>Burkholderiales</taxon>
        <taxon>Alcaligenaceae</taxon>
        <taxon>Corticimicrobacter</taxon>
    </lineage>
</organism>
<evidence type="ECO:0000313" key="3">
    <source>
        <dbReference type="Proteomes" id="UP000245212"/>
    </source>
</evidence>
<keyword evidence="1" id="KW-0812">Transmembrane</keyword>
<reference evidence="3" key="1">
    <citation type="submission" date="2018-05" db="EMBL/GenBank/DDBJ databases">
        <authorList>
            <person name="Li Y."/>
        </authorList>
    </citation>
    <scope>NUCLEOTIDE SEQUENCE [LARGE SCALE GENOMIC DNA]</scope>
    <source>
        <strain evidence="3">3d-2-2</strain>
    </source>
</reference>
<feature type="transmembrane region" description="Helical" evidence="1">
    <location>
        <begin position="55"/>
        <end position="77"/>
    </location>
</feature>
<proteinExistence type="predicted"/>
<gene>
    <name evidence="2" type="primary">pgaD</name>
    <name evidence="2" type="ORF">DD235_10990</name>
</gene>
<dbReference type="AlphaFoldDB" id="A0A2V1JWI0"/>
<dbReference type="Proteomes" id="UP000245212">
    <property type="component" value="Unassembled WGS sequence"/>
</dbReference>
<dbReference type="Pfam" id="PF13994">
    <property type="entry name" value="PgaD"/>
    <property type="match status" value="1"/>
</dbReference>
<dbReference type="EMBL" id="QETA01000004">
    <property type="protein sequence ID" value="PWF22602.1"/>
    <property type="molecule type" value="Genomic_DNA"/>
</dbReference>
<name>A0A2V1JWI0_9BURK</name>
<keyword evidence="1" id="KW-0472">Membrane</keyword>
<dbReference type="NCBIfam" id="TIGR03940">
    <property type="entry name" value="PGA_PgaD"/>
    <property type="match status" value="1"/>
</dbReference>